<organism evidence="1 2">
    <name type="scientific">Reticulibacter mediterranei</name>
    <dbReference type="NCBI Taxonomy" id="2778369"/>
    <lineage>
        <taxon>Bacteria</taxon>
        <taxon>Bacillati</taxon>
        <taxon>Chloroflexota</taxon>
        <taxon>Ktedonobacteria</taxon>
        <taxon>Ktedonobacterales</taxon>
        <taxon>Reticulibacteraceae</taxon>
        <taxon>Reticulibacter</taxon>
    </lineage>
</organism>
<protein>
    <submittedName>
        <fullName evidence="1">Uncharacterized protein</fullName>
    </submittedName>
</protein>
<dbReference type="EMBL" id="BNJK01000002">
    <property type="protein sequence ID" value="GHP00556.1"/>
    <property type="molecule type" value="Genomic_DNA"/>
</dbReference>
<dbReference type="AlphaFoldDB" id="A0A8J3N9G3"/>
<reference evidence="1" key="1">
    <citation type="submission" date="2020-10" db="EMBL/GenBank/DDBJ databases">
        <title>Taxonomic study of unclassified bacteria belonging to the class Ktedonobacteria.</title>
        <authorList>
            <person name="Yabe S."/>
            <person name="Wang C.M."/>
            <person name="Zheng Y."/>
            <person name="Sakai Y."/>
            <person name="Cavaletti L."/>
            <person name="Monciardini P."/>
            <person name="Donadio S."/>
        </authorList>
    </citation>
    <scope>NUCLEOTIDE SEQUENCE</scope>
    <source>
        <strain evidence="1">ID150040</strain>
    </source>
</reference>
<evidence type="ECO:0000313" key="2">
    <source>
        <dbReference type="Proteomes" id="UP000597444"/>
    </source>
</evidence>
<accession>A0A8J3N9G3</accession>
<gene>
    <name evidence="1" type="ORF">KSF_106030</name>
</gene>
<keyword evidence="2" id="KW-1185">Reference proteome</keyword>
<proteinExistence type="predicted"/>
<sequence length="59" mass="6454">MKLYHKIGMLKIAIMPYNEIAIISVENKEAADAKANATYPAVRHSIGCERQPASSPPTL</sequence>
<evidence type="ECO:0000313" key="1">
    <source>
        <dbReference type="EMBL" id="GHP00556.1"/>
    </source>
</evidence>
<dbReference type="Proteomes" id="UP000597444">
    <property type="component" value="Unassembled WGS sequence"/>
</dbReference>
<comment type="caution">
    <text evidence="1">The sequence shown here is derived from an EMBL/GenBank/DDBJ whole genome shotgun (WGS) entry which is preliminary data.</text>
</comment>
<name>A0A8J3N9G3_9CHLR</name>